<sequence length="203" mass="21051">MTIAFLLTTLVVVLTPGTGVLYTLSTALASGRRAGLAAALGGTVSLLPHLAVAVTGLAALLRAGTPAYRVVTWLGVGYLLWLAVAALRDRGALRIDDGRPAPSTARIVRHGMVVNLLNPKVTVFFVAFLPQFVPPDSPAATSRMLLHGGVFVLTTLLVFAGFAASAGALRHRVLARPRLTAALRHGFAGSFLALGLGLALTAR</sequence>
<reference evidence="8" key="1">
    <citation type="submission" date="2016-06" db="EMBL/GenBank/DDBJ databases">
        <authorList>
            <person name="Varghese N."/>
            <person name="Submissions Spin"/>
        </authorList>
    </citation>
    <scope>NUCLEOTIDE SEQUENCE [LARGE SCALE GENOMIC DNA]</scope>
    <source>
        <strain evidence="8">DSM 44815</strain>
    </source>
</reference>
<dbReference type="GO" id="GO:0042970">
    <property type="term" value="F:homoserine transmembrane transporter activity"/>
    <property type="evidence" value="ECO:0007669"/>
    <property type="project" value="TreeGrafter"/>
</dbReference>
<dbReference type="PIRSF" id="PIRSF006324">
    <property type="entry name" value="LeuE"/>
    <property type="match status" value="1"/>
</dbReference>
<comment type="subcellular location">
    <subcellularLocation>
        <location evidence="1">Cell membrane</location>
        <topology evidence="1">Multi-pass membrane protein</topology>
    </subcellularLocation>
</comment>
<evidence type="ECO:0000256" key="5">
    <source>
        <dbReference type="ARBA" id="ARBA00023136"/>
    </source>
</evidence>
<evidence type="ECO:0000256" key="2">
    <source>
        <dbReference type="ARBA" id="ARBA00022475"/>
    </source>
</evidence>
<feature type="transmembrane region" description="Helical" evidence="6">
    <location>
        <begin position="67"/>
        <end position="87"/>
    </location>
</feature>
<keyword evidence="2" id="KW-1003">Cell membrane</keyword>
<keyword evidence="8" id="KW-1185">Reference proteome</keyword>
<organism evidence="7 8">
    <name type="scientific">Micromonospora auratinigra</name>
    <dbReference type="NCBI Taxonomy" id="261654"/>
    <lineage>
        <taxon>Bacteria</taxon>
        <taxon>Bacillati</taxon>
        <taxon>Actinomycetota</taxon>
        <taxon>Actinomycetes</taxon>
        <taxon>Micromonosporales</taxon>
        <taxon>Micromonosporaceae</taxon>
        <taxon>Micromonospora</taxon>
    </lineage>
</organism>
<evidence type="ECO:0000256" key="1">
    <source>
        <dbReference type="ARBA" id="ARBA00004651"/>
    </source>
</evidence>
<dbReference type="Proteomes" id="UP000199385">
    <property type="component" value="Chromosome I"/>
</dbReference>
<dbReference type="InterPro" id="IPR001123">
    <property type="entry name" value="LeuE-type"/>
</dbReference>
<dbReference type="STRING" id="261654.GA0070611_1520"/>
<keyword evidence="3 6" id="KW-0812">Transmembrane</keyword>
<feature type="transmembrane region" description="Helical" evidence="6">
    <location>
        <begin position="107"/>
        <end position="129"/>
    </location>
</feature>
<dbReference type="RefSeq" id="WP_091659771.1">
    <property type="nucleotide sequence ID" value="NZ_LT594323.1"/>
</dbReference>
<dbReference type="PANTHER" id="PTHR30086:SF14">
    <property type="entry name" value="HOMOSERINE_HOMOSERINE LACTONE EFFLUX PROTEIN"/>
    <property type="match status" value="1"/>
</dbReference>
<gene>
    <name evidence="7" type="ORF">GA0070611_1520</name>
</gene>
<accession>A0A1A8ZBE2</accession>
<keyword evidence="4 6" id="KW-1133">Transmembrane helix</keyword>
<dbReference type="PATRIC" id="fig|261654.4.peg.1548"/>
<name>A0A1A8ZBE2_9ACTN</name>
<feature type="transmembrane region" description="Helical" evidence="6">
    <location>
        <begin position="6"/>
        <end position="24"/>
    </location>
</feature>
<evidence type="ECO:0000256" key="4">
    <source>
        <dbReference type="ARBA" id="ARBA00022989"/>
    </source>
</evidence>
<feature type="transmembrane region" description="Helical" evidence="6">
    <location>
        <begin position="149"/>
        <end position="169"/>
    </location>
</feature>
<feature type="transmembrane region" description="Helical" evidence="6">
    <location>
        <begin position="36"/>
        <end position="61"/>
    </location>
</feature>
<evidence type="ECO:0000313" key="8">
    <source>
        <dbReference type="Proteomes" id="UP000199385"/>
    </source>
</evidence>
<protein>
    <submittedName>
        <fullName evidence="7">Threonine/homoserine/homoserine lactone efflux protein</fullName>
    </submittedName>
</protein>
<dbReference type="GO" id="GO:0005886">
    <property type="term" value="C:plasma membrane"/>
    <property type="evidence" value="ECO:0007669"/>
    <property type="project" value="UniProtKB-SubCell"/>
</dbReference>
<evidence type="ECO:0000256" key="3">
    <source>
        <dbReference type="ARBA" id="ARBA00022692"/>
    </source>
</evidence>
<feature type="transmembrane region" description="Helical" evidence="6">
    <location>
        <begin position="181"/>
        <end position="202"/>
    </location>
</feature>
<dbReference type="Pfam" id="PF01810">
    <property type="entry name" value="LysE"/>
    <property type="match status" value="1"/>
</dbReference>
<evidence type="ECO:0000313" key="7">
    <source>
        <dbReference type="EMBL" id="SBT41152.1"/>
    </source>
</evidence>
<keyword evidence="5 6" id="KW-0472">Membrane</keyword>
<dbReference type="EMBL" id="LT594323">
    <property type="protein sequence ID" value="SBT41152.1"/>
    <property type="molecule type" value="Genomic_DNA"/>
</dbReference>
<dbReference type="AlphaFoldDB" id="A0A1A8ZBE2"/>
<evidence type="ECO:0000256" key="6">
    <source>
        <dbReference type="SAM" id="Phobius"/>
    </source>
</evidence>
<dbReference type="OrthoDB" id="3530905at2"/>
<dbReference type="PANTHER" id="PTHR30086">
    <property type="entry name" value="ARGININE EXPORTER PROTEIN ARGO"/>
    <property type="match status" value="1"/>
</dbReference>
<proteinExistence type="predicted"/>